<evidence type="ECO:0000313" key="4">
    <source>
        <dbReference type="EMBL" id="MPR34600.1"/>
    </source>
</evidence>
<feature type="chain" id="PRO_5028822152" evidence="2">
    <location>
        <begin position="32"/>
        <end position="309"/>
    </location>
</feature>
<dbReference type="InterPro" id="IPR029058">
    <property type="entry name" value="AB_hydrolase_fold"/>
</dbReference>
<evidence type="ECO:0000256" key="2">
    <source>
        <dbReference type="SAM" id="SignalP"/>
    </source>
</evidence>
<dbReference type="InterPro" id="IPR050300">
    <property type="entry name" value="GDXG_lipolytic_enzyme"/>
</dbReference>
<dbReference type="AlphaFoldDB" id="A0A7C9BFJ8"/>
<proteinExistence type="predicted"/>
<dbReference type="SUPFAM" id="SSF53474">
    <property type="entry name" value="alpha/beta-Hydrolases"/>
    <property type="match status" value="1"/>
</dbReference>
<dbReference type="PANTHER" id="PTHR48081">
    <property type="entry name" value="AB HYDROLASE SUPERFAMILY PROTEIN C4A8.06C"/>
    <property type="match status" value="1"/>
</dbReference>
<dbReference type="InterPro" id="IPR049492">
    <property type="entry name" value="BD-FAE-like_dom"/>
</dbReference>
<gene>
    <name evidence="4" type="ORF">GBK04_14850</name>
</gene>
<feature type="signal peptide" evidence="2">
    <location>
        <begin position="1"/>
        <end position="31"/>
    </location>
</feature>
<feature type="domain" description="BD-FAE-like" evidence="3">
    <location>
        <begin position="59"/>
        <end position="237"/>
    </location>
</feature>
<reference evidence="4 5" key="1">
    <citation type="submission" date="2019-10" db="EMBL/GenBank/DDBJ databases">
        <title>Draft Genome Sequence of Cytophagaceae sp. SJW1-29.</title>
        <authorList>
            <person name="Choi A."/>
        </authorList>
    </citation>
    <scope>NUCLEOTIDE SEQUENCE [LARGE SCALE GENOMIC DNA]</scope>
    <source>
        <strain evidence="4 5">SJW1-29</strain>
    </source>
</reference>
<evidence type="ECO:0000256" key="1">
    <source>
        <dbReference type="ARBA" id="ARBA00022801"/>
    </source>
</evidence>
<name>A0A7C9BFJ8_9BACT</name>
<accession>A0A7C9BFJ8</accession>
<dbReference type="Gene3D" id="3.40.50.1820">
    <property type="entry name" value="alpha/beta hydrolase"/>
    <property type="match status" value="1"/>
</dbReference>
<dbReference type="Proteomes" id="UP000479293">
    <property type="component" value="Unassembled WGS sequence"/>
</dbReference>
<keyword evidence="2" id="KW-0732">Signal</keyword>
<evidence type="ECO:0000313" key="5">
    <source>
        <dbReference type="Proteomes" id="UP000479293"/>
    </source>
</evidence>
<dbReference type="Pfam" id="PF20434">
    <property type="entry name" value="BD-FAE"/>
    <property type="match status" value="1"/>
</dbReference>
<dbReference type="GO" id="GO:0016787">
    <property type="term" value="F:hydrolase activity"/>
    <property type="evidence" value="ECO:0007669"/>
    <property type="project" value="UniProtKB-KW"/>
</dbReference>
<keyword evidence="1 4" id="KW-0378">Hydrolase</keyword>
<evidence type="ECO:0000259" key="3">
    <source>
        <dbReference type="Pfam" id="PF20434"/>
    </source>
</evidence>
<organism evidence="4 5">
    <name type="scientific">Salmonirosea aquatica</name>
    <dbReference type="NCBI Taxonomy" id="2654236"/>
    <lineage>
        <taxon>Bacteria</taxon>
        <taxon>Pseudomonadati</taxon>
        <taxon>Bacteroidota</taxon>
        <taxon>Cytophagia</taxon>
        <taxon>Cytophagales</taxon>
        <taxon>Spirosomataceae</taxon>
        <taxon>Salmonirosea</taxon>
    </lineage>
</organism>
<dbReference type="PANTHER" id="PTHR48081:SF33">
    <property type="entry name" value="KYNURENINE FORMAMIDASE"/>
    <property type="match status" value="1"/>
</dbReference>
<comment type="caution">
    <text evidence="4">The sequence shown here is derived from an EMBL/GenBank/DDBJ whole genome shotgun (WGS) entry which is preliminary data.</text>
</comment>
<keyword evidence="5" id="KW-1185">Reference proteome</keyword>
<sequence length="309" mass="35125">MLIPLHNKSTNLLINKLTTLLFRFAALSCWAFSITSCAVRKTANLTYQQGTSQLPEQKLDVYAPRKVKSPRPVLVFIHGGNWNSGRKSQYWPMGRNFARKGIVTVIIDYPLSPAANYDDMAKASAKAVQWTMENIEKYGGDTSRLYLSGHSAGGHLAALIGLDDKYFEALSMNNPTTGLVLVDAAGLDMYNYLLEKKYDADNTYIKTFTNDPKIWKKASPRYYLRENMPPMLIYRGGDTYESIEKSTEAFMGDYRKFVPNPRYQVLKGKKHVPMIVQFFSPWNNLYPEITEFMEKGGKAKGIDRSKIIH</sequence>
<dbReference type="EMBL" id="WHLY01000002">
    <property type="protein sequence ID" value="MPR34600.1"/>
    <property type="molecule type" value="Genomic_DNA"/>
</dbReference>
<protein>
    <submittedName>
        <fullName evidence="4">Alpha/beta hydrolase fold domain-containing protein</fullName>
    </submittedName>
</protein>